<dbReference type="AlphaFoldDB" id="A0A8J5IJI7"/>
<comment type="caution">
    <text evidence="2">The sequence shown here is derived from an EMBL/GenBank/DDBJ whole genome shotgun (WGS) entry which is preliminary data.</text>
</comment>
<evidence type="ECO:0000256" key="1">
    <source>
        <dbReference type="SAM" id="MobiDB-lite"/>
    </source>
</evidence>
<keyword evidence="3" id="KW-1185">Reference proteome</keyword>
<evidence type="ECO:0000313" key="2">
    <source>
        <dbReference type="EMBL" id="KAG6946994.1"/>
    </source>
</evidence>
<feature type="region of interest" description="Disordered" evidence="1">
    <location>
        <begin position="1"/>
        <end position="39"/>
    </location>
</feature>
<accession>A0A8J5IJI7</accession>
<name>A0A8J5IJI7_9STRA</name>
<dbReference type="Proteomes" id="UP000709295">
    <property type="component" value="Unassembled WGS sequence"/>
</dbReference>
<proteinExistence type="predicted"/>
<sequence length="79" mass="8809">MTPATPAPPASRPTDSTRVPLASSDKQRRMSRQAQAHPSGITAHIRAVDVLRRHRLLLRLLPADTLVVRRTTCRADRVH</sequence>
<evidence type="ECO:0000313" key="3">
    <source>
        <dbReference type="Proteomes" id="UP000709295"/>
    </source>
</evidence>
<feature type="compositionally biased region" description="Pro residues" evidence="1">
    <location>
        <begin position="1"/>
        <end position="11"/>
    </location>
</feature>
<gene>
    <name evidence="2" type="ORF">JG688_00015742</name>
</gene>
<organism evidence="2 3">
    <name type="scientific">Phytophthora aleatoria</name>
    <dbReference type="NCBI Taxonomy" id="2496075"/>
    <lineage>
        <taxon>Eukaryota</taxon>
        <taxon>Sar</taxon>
        <taxon>Stramenopiles</taxon>
        <taxon>Oomycota</taxon>
        <taxon>Peronosporomycetes</taxon>
        <taxon>Peronosporales</taxon>
        <taxon>Peronosporaceae</taxon>
        <taxon>Phytophthora</taxon>
    </lineage>
</organism>
<reference evidence="2" key="1">
    <citation type="submission" date="2021-01" db="EMBL/GenBank/DDBJ databases">
        <title>Phytophthora aleatoria, a newly-described species from Pinus radiata is distinct from Phytophthora cactorum isolates based on comparative genomics.</title>
        <authorList>
            <person name="Mcdougal R."/>
            <person name="Panda P."/>
            <person name="Williams N."/>
            <person name="Studholme D.J."/>
        </authorList>
    </citation>
    <scope>NUCLEOTIDE SEQUENCE</scope>
    <source>
        <strain evidence="2">NZFS 4037</strain>
    </source>
</reference>
<protein>
    <submittedName>
        <fullName evidence="2">Uncharacterized protein</fullName>
    </submittedName>
</protein>
<dbReference type="EMBL" id="JAENGY010001776">
    <property type="protein sequence ID" value="KAG6946994.1"/>
    <property type="molecule type" value="Genomic_DNA"/>
</dbReference>